<evidence type="ECO:0000313" key="1">
    <source>
        <dbReference type="EMBL" id="TFK58111.1"/>
    </source>
</evidence>
<dbReference type="EMBL" id="ML209633">
    <property type="protein sequence ID" value="TFK58111.1"/>
    <property type="molecule type" value="Genomic_DNA"/>
</dbReference>
<organism evidence="1 2">
    <name type="scientific">Pluteus cervinus</name>
    <dbReference type="NCBI Taxonomy" id="181527"/>
    <lineage>
        <taxon>Eukaryota</taxon>
        <taxon>Fungi</taxon>
        <taxon>Dikarya</taxon>
        <taxon>Basidiomycota</taxon>
        <taxon>Agaricomycotina</taxon>
        <taxon>Agaricomycetes</taxon>
        <taxon>Agaricomycetidae</taxon>
        <taxon>Agaricales</taxon>
        <taxon>Pluteineae</taxon>
        <taxon>Pluteaceae</taxon>
        <taxon>Pluteus</taxon>
    </lineage>
</organism>
<reference evidence="1 2" key="1">
    <citation type="journal article" date="2019" name="Nat. Ecol. Evol.">
        <title>Megaphylogeny resolves global patterns of mushroom evolution.</title>
        <authorList>
            <person name="Varga T."/>
            <person name="Krizsan K."/>
            <person name="Foldi C."/>
            <person name="Dima B."/>
            <person name="Sanchez-Garcia M."/>
            <person name="Sanchez-Ramirez S."/>
            <person name="Szollosi G.J."/>
            <person name="Szarkandi J.G."/>
            <person name="Papp V."/>
            <person name="Albert L."/>
            <person name="Andreopoulos W."/>
            <person name="Angelini C."/>
            <person name="Antonin V."/>
            <person name="Barry K.W."/>
            <person name="Bougher N.L."/>
            <person name="Buchanan P."/>
            <person name="Buyck B."/>
            <person name="Bense V."/>
            <person name="Catcheside P."/>
            <person name="Chovatia M."/>
            <person name="Cooper J."/>
            <person name="Damon W."/>
            <person name="Desjardin D."/>
            <person name="Finy P."/>
            <person name="Geml J."/>
            <person name="Haridas S."/>
            <person name="Hughes K."/>
            <person name="Justo A."/>
            <person name="Karasinski D."/>
            <person name="Kautmanova I."/>
            <person name="Kiss B."/>
            <person name="Kocsube S."/>
            <person name="Kotiranta H."/>
            <person name="LaButti K.M."/>
            <person name="Lechner B.E."/>
            <person name="Liimatainen K."/>
            <person name="Lipzen A."/>
            <person name="Lukacs Z."/>
            <person name="Mihaltcheva S."/>
            <person name="Morgado L.N."/>
            <person name="Niskanen T."/>
            <person name="Noordeloos M.E."/>
            <person name="Ohm R.A."/>
            <person name="Ortiz-Santana B."/>
            <person name="Ovrebo C."/>
            <person name="Racz N."/>
            <person name="Riley R."/>
            <person name="Savchenko A."/>
            <person name="Shiryaev A."/>
            <person name="Soop K."/>
            <person name="Spirin V."/>
            <person name="Szebenyi C."/>
            <person name="Tomsovsky M."/>
            <person name="Tulloss R.E."/>
            <person name="Uehling J."/>
            <person name="Grigoriev I.V."/>
            <person name="Vagvolgyi C."/>
            <person name="Papp T."/>
            <person name="Martin F.M."/>
            <person name="Miettinen O."/>
            <person name="Hibbett D.S."/>
            <person name="Nagy L.G."/>
        </authorList>
    </citation>
    <scope>NUCLEOTIDE SEQUENCE [LARGE SCALE GENOMIC DNA]</scope>
    <source>
        <strain evidence="1 2">NL-1719</strain>
    </source>
</reference>
<dbReference type="Proteomes" id="UP000308600">
    <property type="component" value="Unassembled WGS sequence"/>
</dbReference>
<protein>
    <submittedName>
        <fullName evidence="1">Uncharacterized protein</fullName>
    </submittedName>
</protein>
<evidence type="ECO:0000313" key="2">
    <source>
        <dbReference type="Proteomes" id="UP000308600"/>
    </source>
</evidence>
<sequence length="193" mass="21226">MSIMIKENCNTPSPRPVMPEAMAVEEVTLVESIFIEDGMPDKDPLEAKVFGSVNSSQSSSTLVSSTERAADWERSKIMDVAAIAWQGRVEVRVNGEMRVAAVVAREDFLRTCHTLMVVAGVGPGTGIDCLPVPIQLITSSLWWKNNTDSLCCLQDMVFYNLGNQYTITVPFPISAVSSFIMQWVANGWMCISL</sequence>
<gene>
    <name evidence="1" type="ORF">BDN72DRAFT_866208</name>
</gene>
<name>A0ACD2ZXM8_9AGAR</name>
<keyword evidence="2" id="KW-1185">Reference proteome</keyword>
<accession>A0ACD2ZXM8</accession>
<proteinExistence type="predicted"/>